<dbReference type="InterPro" id="IPR000150">
    <property type="entry name" value="Cof"/>
</dbReference>
<comment type="caution">
    <text evidence="1">The sequence shown here is derived from an EMBL/GenBank/DDBJ whole genome shotgun (WGS) entry which is preliminary data.</text>
</comment>
<organism evidence="1 2">
    <name type="scientific">Clostridium neuense</name>
    <dbReference type="NCBI Taxonomy" id="1728934"/>
    <lineage>
        <taxon>Bacteria</taxon>
        <taxon>Bacillati</taxon>
        <taxon>Bacillota</taxon>
        <taxon>Clostridia</taxon>
        <taxon>Eubacteriales</taxon>
        <taxon>Clostridiaceae</taxon>
        <taxon>Clostridium</taxon>
    </lineage>
</organism>
<dbReference type="PROSITE" id="PS01228">
    <property type="entry name" value="COF_1"/>
    <property type="match status" value="1"/>
</dbReference>
<dbReference type="InterPro" id="IPR023214">
    <property type="entry name" value="HAD_sf"/>
</dbReference>
<dbReference type="NCBIfam" id="TIGR00099">
    <property type="entry name" value="Cof-subfamily"/>
    <property type="match status" value="1"/>
</dbReference>
<name>A0ABW8TE02_9CLOT</name>
<dbReference type="PANTHER" id="PTHR10000">
    <property type="entry name" value="PHOSPHOSERINE PHOSPHATASE"/>
    <property type="match status" value="1"/>
</dbReference>
<dbReference type="EMBL" id="JBJIAA010000007">
    <property type="protein sequence ID" value="MFL0250749.1"/>
    <property type="molecule type" value="Genomic_DNA"/>
</dbReference>
<dbReference type="Gene3D" id="3.30.1240.10">
    <property type="match status" value="1"/>
</dbReference>
<dbReference type="GO" id="GO:0016787">
    <property type="term" value="F:hydrolase activity"/>
    <property type="evidence" value="ECO:0007669"/>
    <property type="project" value="UniProtKB-KW"/>
</dbReference>
<gene>
    <name evidence="1" type="ORF">ACJDT4_09985</name>
</gene>
<evidence type="ECO:0000313" key="1">
    <source>
        <dbReference type="EMBL" id="MFL0250749.1"/>
    </source>
</evidence>
<dbReference type="RefSeq" id="WP_406787412.1">
    <property type="nucleotide sequence ID" value="NZ_JBJIAA010000007.1"/>
</dbReference>
<protein>
    <submittedName>
        <fullName evidence="1">Cof-type HAD-IIB family hydrolase</fullName>
        <ecNumber evidence="1">3.1.3.-</ecNumber>
    </submittedName>
</protein>
<dbReference type="Gene3D" id="3.40.50.1000">
    <property type="entry name" value="HAD superfamily/HAD-like"/>
    <property type="match status" value="1"/>
</dbReference>
<reference evidence="1 2" key="1">
    <citation type="submission" date="2024-11" db="EMBL/GenBank/DDBJ databases">
        <authorList>
            <person name="Heng Y.C."/>
            <person name="Lim A.C.H."/>
            <person name="Lee J.K.Y."/>
            <person name="Kittelmann S."/>
        </authorList>
    </citation>
    <scope>NUCLEOTIDE SEQUENCE [LARGE SCALE GENOMIC DNA]</scope>
    <source>
        <strain evidence="1 2">WILCCON 0114</strain>
    </source>
</reference>
<dbReference type="SFLD" id="SFLDS00003">
    <property type="entry name" value="Haloacid_Dehalogenase"/>
    <property type="match status" value="1"/>
</dbReference>
<evidence type="ECO:0000313" key="2">
    <source>
        <dbReference type="Proteomes" id="UP001623592"/>
    </source>
</evidence>
<dbReference type="InterPro" id="IPR006379">
    <property type="entry name" value="HAD-SF_hydro_IIB"/>
</dbReference>
<dbReference type="InterPro" id="IPR036412">
    <property type="entry name" value="HAD-like_sf"/>
</dbReference>
<keyword evidence="2" id="KW-1185">Reference proteome</keyword>
<dbReference type="Pfam" id="PF08282">
    <property type="entry name" value="Hydrolase_3"/>
    <property type="match status" value="1"/>
</dbReference>
<dbReference type="NCBIfam" id="TIGR01484">
    <property type="entry name" value="HAD-SF-IIB"/>
    <property type="match status" value="1"/>
</dbReference>
<dbReference type="SFLD" id="SFLDG01140">
    <property type="entry name" value="C2.B:_Phosphomannomutase_and_P"/>
    <property type="match status" value="1"/>
</dbReference>
<dbReference type="CDD" id="cd07516">
    <property type="entry name" value="HAD_Pase"/>
    <property type="match status" value="1"/>
</dbReference>
<accession>A0ABW8TE02</accession>
<keyword evidence="1" id="KW-0378">Hydrolase</keyword>
<dbReference type="SFLD" id="SFLDG01144">
    <property type="entry name" value="C2.B.4:_PGP_Like"/>
    <property type="match status" value="1"/>
</dbReference>
<dbReference type="EC" id="3.1.3.-" evidence="1"/>
<dbReference type="SUPFAM" id="SSF56784">
    <property type="entry name" value="HAD-like"/>
    <property type="match status" value="1"/>
</dbReference>
<sequence length="282" mass="31535">MKYKLVCVDMDGTLLNSKKIVSDANNKAIRKAHKLGVSIVITTGRIYENAAFYSKLIGIKSPVIASNGAIIKEKNTDKVIYKKPLAIENIKQIISICNKHKVKVNFNTQDSFICGSRFVYLLISRFFLKSMSLADDGKLNIEYVKDSHKLIEKAEQCYNDIIKCEIIHTNQRKISALKKELRELSNIEVVGSSKYNIEITAKFVSKGKAVEALANLYRIQRQEIITIGDSENDLSMIEYGGLGVAMGNASEEIKSKADYITDTNDNDGVAKVINKFILNNVL</sequence>
<dbReference type="Proteomes" id="UP001623592">
    <property type="component" value="Unassembled WGS sequence"/>
</dbReference>
<dbReference type="PANTHER" id="PTHR10000:SF8">
    <property type="entry name" value="HAD SUPERFAMILY HYDROLASE-LIKE, TYPE 3"/>
    <property type="match status" value="1"/>
</dbReference>
<proteinExistence type="predicted"/>